<evidence type="ECO:0000256" key="1">
    <source>
        <dbReference type="SAM" id="MobiDB-lite"/>
    </source>
</evidence>
<keyword evidence="4" id="KW-1185">Reference proteome</keyword>
<feature type="transmembrane region" description="Helical" evidence="2">
    <location>
        <begin position="6"/>
        <end position="29"/>
    </location>
</feature>
<reference evidence="4" key="1">
    <citation type="journal article" date="2019" name="Int. J. Syst. Evol. Microbiol.">
        <title>The Global Catalogue of Microorganisms (GCM) 10K type strain sequencing project: providing services to taxonomists for standard genome sequencing and annotation.</title>
        <authorList>
            <consortium name="The Broad Institute Genomics Platform"/>
            <consortium name="The Broad Institute Genome Sequencing Center for Infectious Disease"/>
            <person name="Wu L."/>
            <person name="Ma J."/>
        </authorList>
    </citation>
    <scope>NUCLEOTIDE SEQUENCE [LARGE SCALE GENOMIC DNA]</scope>
    <source>
        <strain evidence="4">JCM 18123</strain>
    </source>
</reference>
<feature type="region of interest" description="Disordered" evidence="1">
    <location>
        <begin position="325"/>
        <end position="373"/>
    </location>
</feature>
<name>A0ABP9H4Z7_9ACTN</name>
<proteinExistence type="predicted"/>
<organism evidence="3 4">
    <name type="scientific">Streptomonospora halophila</name>
    <dbReference type="NCBI Taxonomy" id="427369"/>
    <lineage>
        <taxon>Bacteria</taxon>
        <taxon>Bacillati</taxon>
        <taxon>Actinomycetota</taxon>
        <taxon>Actinomycetes</taxon>
        <taxon>Streptosporangiales</taxon>
        <taxon>Nocardiopsidaceae</taxon>
        <taxon>Streptomonospora</taxon>
    </lineage>
</organism>
<feature type="compositionally biased region" description="Basic and acidic residues" evidence="1">
    <location>
        <begin position="364"/>
        <end position="373"/>
    </location>
</feature>
<evidence type="ECO:0000256" key="2">
    <source>
        <dbReference type="SAM" id="Phobius"/>
    </source>
</evidence>
<gene>
    <name evidence="3" type="ORF">GCM10023224_51600</name>
</gene>
<dbReference type="Proteomes" id="UP001499993">
    <property type="component" value="Unassembled WGS sequence"/>
</dbReference>
<dbReference type="RefSeq" id="WP_344144020.1">
    <property type="nucleotide sequence ID" value="NZ_BAABIK010000063.1"/>
</dbReference>
<evidence type="ECO:0000313" key="4">
    <source>
        <dbReference type="Proteomes" id="UP001499993"/>
    </source>
</evidence>
<comment type="caution">
    <text evidence="3">The sequence shown here is derived from an EMBL/GenBank/DDBJ whole genome shotgun (WGS) entry which is preliminary data.</text>
</comment>
<evidence type="ECO:0000313" key="3">
    <source>
        <dbReference type="EMBL" id="GAA4959386.1"/>
    </source>
</evidence>
<dbReference type="InterPro" id="IPR021522">
    <property type="entry name" value="MctB"/>
</dbReference>
<sequence length="373" mass="36055">MIDFRYHLVSVIAVFLALAVGIALGGALLRGPLTAARGDGAKQPPEGGERPHSGDDLAERLSAGGDRLADAYAGAILHDRLAGVSVAVVEAPGTDRKLREGVVERIEQAGGTVPGRLALTDTYLDTGEAVFVRELTDQLAADAGLPQGSAYDRAGALLGGALLRSGGAESAGGGSDSGSESGFDAAAALAGFAEAGMLSVHGEPADAADLAVVLAPDGPLAAGSGAASASASAGPGDGSAADRAMLDTAAALHRSGEAAVLVGGPDSAGPGGLVRRARAEQAPYTTVDAAGRSAGDVAAALAVAAAAEGRTGAYGVAEGAEAFLPAPLPGSPGADGGPDSAGGAEEADGEGKPDSGGGSPEPALDPHRRPDRS</sequence>
<keyword evidence="2" id="KW-0472">Membrane</keyword>
<dbReference type="Pfam" id="PF11382">
    <property type="entry name" value="MctB"/>
    <property type="match status" value="1"/>
</dbReference>
<keyword evidence="2" id="KW-1133">Transmembrane helix</keyword>
<accession>A0ABP9H4Z7</accession>
<keyword evidence="2" id="KW-0812">Transmembrane</keyword>
<protein>
    <recommendedName>
        <fullName evidence="5">Copper transporter</fullName>
    </recommendedName>
</protein>
<evidence type="ECO:0008006" key="5">
    <source>
        <dbReference type="Google" id="ProtNLM"/>
    </source>
</evidence>
<dbReference type="EMBL" id="BAABIK010000063">
    <property type="protein sequence ID" value="GAA4959386.1"/>
    <property type="molecule type" value="Genomic_DNA"/>
</dbReference>